<dbReference type="EMBL" id="FQXZ01000039">
    <property type="protein sequence ID" value="SHI37321.1"/>
    <property type="molecule type" value="Genomic_DNA"/>
</dbReference>
<feature type="signal peptide" evidence="1">
    <location>
        <begin position="1"/>
        <end position="19"/>
    </location>
</feature>
<feature type="chain" id="PRO_5013064908" description="Alpha/beta hydrolase family protein" evidence="1">
    <location>
        <begin position="20"/>
        <end position="365"/>
    </location>
</feature>
<keyword evidence="3" id="KW-1185">Reference proteome</keyword>
<dbReference type="Gene3D" id="3.40.50.1820">
    <property type="entry name" value="alpha/beta hydrolase"/>
    <property type="match status" value="1"/>
</dbReference>
<proteinExistence type="predicted"/>
<keyword evidence="1" id="KW-0732">Signal</keyword>
<name>A0A1M6ALK8_9VIBR</name>
<dbReference type="AlphaFoldDB" id="A0A1M6ALK8"/>
<protein>
    <recommendedName>
        <fullName evidence="4">Alpha/beta hydrolase family protein</fullName>
    </recommendedName>
</protein>
<evidence type="ECO:0008006" key="4">
    <source>
        <dbReference type="Google" id="ProtNLM"/>
    </source>
</evidence>
<evidence type="ECO:0000256" key="1">
    <source>
        <dbReference type="SAM" id="SignalP"/>
    </source>
</evidence>
<dbReference type="OrthoDB" id="5846020at2"/>
<dbReference type="STRING" id="1216006.VA7868_03607"/>
<gene>
    <name evidence="2" type="ORF">VA7868_03607</name>
</gene>
<sequence length="365" mass="40831">MRKIIILLTGLLFALNAMAKTGVFPKEDFDQLSYGLYWFGANNQYEKAGDNTKDGSAYFDPSKPTLILIHGWQPFRMSNYDRFVFHESGEGSTYPDIDFANLWITQGYNIGVFYWDQFADEANVDTAEAKIWTTNGKHGMRWKDGHGDYHDGPDKNITELLLSEYLSGMANYQGQGSDIQIAGHSLGNQLALRLTYELAKLADKGNIAQNLVPQRVSLLDAFYSNFGKSYLNNQWVGEVTRSIAKDLKKRGVAIDSYRTSTVASTIFAGDENTKLHNSVAFAEQQTKFFNQTQVAAKHSAAIWLYLWSVIYPTPPVTDNTLPGLSAASTNDEVKQWMATTDHLIQVEGGQTKEPQDNVYKTAPAL</sequence>
<dbReference type="RefSeq" id="WP_073605204.1">
    <property type="nucleotide sequence ID" value="NZ_FQXZ01000039.1"/>
</dbReference>
<reference evidence="2 3" key="1">
    <citation type="submission" date="2016-11" db="EMBL/GenBank/DDBJ databases">
        <authorList>
            <person name="Jaros S."/>
            <person name="Januszkiewicz K."/>
            <person name="Wedrychowicz H."/>
        </authorList>
    </citation>
    <scope>NUCLEOTIDE SEQUENCE [LARGE SCALE GENOMIC DNA]</scope>
    <source>
        <strain evidence="2 3">CECT 7868</strain>
    </source>
</reference>
<evidence type="ECO:0000313" key="3">
    <source>
        <dbReference type="Proteomes" id="UP000184608"/>
    </source>
</evidence>
<organism evidence="2 3">
    <name type="scientific">Vibrio aerogenes CECT 7868</name>
    <dbReference type="NCBI Taxonomy" id="1216006"/>
    <lineage>
        <taxon>Bacteria</taxon>
        <taxon>Pseudomonadati</taxon>
        <taxon>Pseudomonadota</taxon>
        <taxon>Gammaproteobacteria</taxon>
        <taxon>Vibrionales</taxon>
        <taxon>Vibrionaceae</taxon>
        <taxon>Vibrio</taxon>
    </lineage>
</organism>
<evidence type="ECO:0000313" key="2">
    <source>
        <dbReference type="EMBL" id="SHI37321.1"/>
    </source>
</evidence>
<dbReference type="InterPro" id="IPR029058">
    <property type="entry name" value="AB_hydrolase_fold"/>
</dbReference>
<dbReference type="Proteomes" id="UP000184608">
    <property type="component" value="Unassembled WGS sequence"/>
</dbReference>
<accession>A0A1M6ALK8</accession>
<dbReference type="SUPFAM" id="SSF53474">
    <property type="entry name" value="alpha/beta-Hydrolases"/>
    <property type="match status" value="1"/>
</dbReference>